<evidence type="ECO:0000313" key="2">
    <source>
        <dbReference type="Proteomes" id="UP000194003"/>
    </source>
</evidence>
<keyword evidence="2" id="KW-1185">Reference proteome</keyword>
<dbReference type="AlphaFoldDB" id="A0A1Y2K2T2"/>
<evidence type="ECO:0000313" key="1">
    <source>
        <dbReference type="EMBL" id="OSM01906.1"/>
    </source>
</evidence>
<proteinExistence type="predicted"/>
<dbReference type="Proteomes" id="UP000194003">
    <property type="component" value="Unassembled WGS sequence"/>
</dbReference>
<dbReference type="STRING" id="1434232.MAIT1_01971"/>
<accession>A0A1Y2K2T2</accession>
<dbReference type="Gene3D" id="2.70.50.60">
    <property type="entry name" value="abc- transporter (atp binding component) like domain"/>
    <property type="match status" value="1"/>
</dbReference>
<dbReference type="EMBL" id="LVJN01000020">
    <property type="protein sequence ID" value="OSM01906.1"/>
    <property type="molecule type" value="Genomic_DNA"/>
</dbReference>
<comment type="caution">
    <text evidence="1">The sequence shown here is derived from an EMBL/GenBank/DDBJ whole genome shotgun (WGS) entry which is preliminary data.</text>
</comment>
<protein>
    <submittedName>
        <fullName evidence="1">Uncharacterized protein</fullName>
    </submittedName>
</protein>
<gene>
    <name evidence="1" type="ORF">MAIT1_01971</name>
</gene>
<organism evidence="1 2">
    <name type="scientific">Magnetofaba australis IT-1</name>
    <dbReference type="NCBI Taxonomy" id="1434232"/>
    <lineage>
        <taxon>Bacteria</taxon>
        <taxon>Pseudomonadati</taxon>
        <taxon>Pseudomonadota</taxon>
        <taxon>Magnetococcia</taxon>
        <taxon>Magnetococcales</taxon>
        <taxon>Magnetococcaceae</taxon>
        <taxon>Magnetofaba</taxon>
    </lineage>
</organism>
<name>A0A1Y2K2T2_9PROT</name>
<reference evidence="1 2" key="1">
    <citation type="journal article" date="2016" name="BMC Genomics">
        <title>Combined genomic and structural analyses of a cultured magnetotactic bacterium reveals its niche adaptation to a dynamic environment.</title>
        <authorList>
            <person name="Araujo A.C."/>
            <person name="Morillo V."/>
            <person name="Cypriano J."/>
            <person name="Teixeira L.C."/>
            <person name="Leao P."/>
            <person name="Lyra S."/>
            <person name="Almeida L.G."/>
            <person name="Bazylinski D.A."/>
            <person name="Vasconcellos A.T."/>
            <person name="Abreu F."/>
            <person name="Lins U."/>
        </authorList>
    </citation>
    <scope>NUCLEOTIDE SEQUENCE [LARGE SCALE GENOMIC DNA]</scope>
    <source>
        <strain evidence="1 2">IT-1</strain>
    </source>
</reference>
<sequence>MQAYGLNTDLQDGVGACGPLSAGAVVTVRFHMTLRLNNGHFVFNLGVDETTAEGPRFCDVRRGLFTLEVVGPHDSVGVADFQGGVQRLCAPEAAS</sequence>